<sequence>MLIPQVTCQQAMPFAHSDQCSMVLGTAKFYYFQASLVRASPETDDKTEVPAKNEPLERCYITFSRLQNRLLFLDTLKPEDKLYQAYKDAEYNMRIMPRAGAQPTKDISAIVALKEIQNEADLTLRQISAQVDFYGHPSGYVPRASHKFYSTLLDPLLGSLKWQKLRI</sequence>
<evidence type="ECO:0000313" key="2">
    <source>
        <dbReference type="Proteomes" id="UP001305414"/>
    </source>
</evidence>
<evidence type="ECO:0000313" key="1">
    <source>
        <dbReference type="EMBL" id="KAK5624383.1"/>
    </source>
</evidence>
<dbReference type="Proteomes" id="UP001305414">
    <property type="component" value="Unassembled WGS sequence"/>
</dbReference>
<organism evidence="1 2">
    <name type="scientific">Xylaria bambusicola</name>
    <dbReference type="NCBI Taxonomy" id="326684"/>
    <lineage>
        <taxon>Eukaryota</taxon>
        <taxon>Fungi</taxon>
        <taxon>Dikarya</taxon>
        <taxon>Ascomycota</taxon>
        <taxon>Pezizomycotina</taxon>
        <taxon>Sordariomycetes</taxon>
        <taxon>Xylariomycetidae</taxon>
        <taxon>Xylariales</taxon>
        <taxon>Xylariaceae</taxon>
        <taxon>Xylaria</taxon>
    </lineage>
</organism>
<proteinExistence type="predicted"/>
<comment type="caution">
    <text evidence="1">The sequence shown here is derived from an EMBL/GenBank/DDBJ whole genome shotgun (WGS) entry which is preliminary data.</text>
</comment>
<name>A0AAN7Z272_9PEZI</name>
<gene>
    <name evidence="1" type="ORF">RRF57_000099</name>
</gene>
<dbReference type="EMBL" id="JAWHQM010000001">
    <property type="protein sequence ID" value="KAK5624383.1"/>
    <property type="molecule type" value="Genomic_DNA"/>
</dbReference>
<dbReference type="AlphaFoldDB" id="A0AAN7Z272"/>
<protein>
    <submittedName>
        <fullName evidence="1">Uncharacterized protein</fullName>
    </submittedName>
</protein>
<reference evidence="1 2" key="1">
    <citation type="submission" date="2023-10" db="EMBL/GenBank/DDBJ databases">
        <title>Draft genome sequence of Xylaria bambusicola isolate GMP-LS, the root and basal stem rot pathogen of sugarcane in Indonesia.</title>
        <authorList>
            <person name="Selvaraj P."/>
            <person name="Muralishankar V."/>
            <person name="Muruganantham S."/>
            <person name="Sp S."/>
            <person name="Haryani S."/>
            <person name="Lau K.J.X."/>
            <person name="Naqvi N.I."/>
        </authorList>
    </citation>
    <scope>NUCLEOTIDE SEQUENCE [LARGE SCALE GENOMIC DNA]</scope>
    <source>
        <strain evidence="1">GMP-LS</strain>
    </source>
</reference>
<accession>A0AAN7Z272</accession>
<keyword evidence="2" id="KW-1185">Reference proteome</keyword>